<dbReference type="InterPro" id="IPR018357">
    <property type="entry name" value="Hexapep_transf_CS"/>
</dbReference>
<dbReference type="PANTHER" id="PTHR43584:SF3">
    <property type="entry name" value="BIFUNCTIONAL PROTEIN GLMU"/>
    <property type="match status" value="1"/>
</dbReference>
<protein>
    <recommendedName>
        <fullName evidence="18">Bifunctional protein GlmU</fullName>
    </recommendedName>
    <domain>
        <recommendedName>
            <fullName evidence="18">UDP-N-acetylglucosamine pyrophosphorylase</fullName>
            <ecNumber evidence="18">2.7.7.23</ecNumber>
        </recommendedName>
        <alternativeName>
            <fullName evidence="18">N-acetylglucosamine-1-phosphate uridyltransferase</fullName>
        </alternativeName>
    </domain>
    <domain>
        <recommendedName>
            <fullName evidence="18">Glucosamine-1-phosphate N-acetyltransferase</fullName>
            <ecNumber evidence="18">2.3.1.157</ecNumber>
        </recommendedName>
    </domain>
</protein>
<keyword evidence="9 18" id="KW-0460">Magnesium</keyword>
<evidence type="ECO:0000256" key="9">
    <source>
        <dbReference type="ARBA" id="ARBA00022842"/>
    </source>
</evidence>
<evidence type="ECO:0000256" key="18">
    <source>
        <dbReference type="HAMAP-Rule" id="MF_01631"/>
    </source>
</evidence>
<dbReference type="GO" id="GO:0016020">
    <property type="term" value="C:membrane"/>
    <property type="evidence" value="ECO:0007669"/>
    <property type="project" value="GOC"/>
</dbReference>
<dbReference type="OrthoDB" id="9775031at2"/>
<dbReference type="PANTHER" id="PTHR43584">
    <property type="entry name" value="NUCLEOTIDYL TRANSFERASE"/>
    <property type="match status" value="1"/>
</dbReference>
<dbReference type="UniPathway" id="UPA00113">
    <property type="reaction ID" value="UER00532"/>
</dbReference>
<evidence type="ECO:0000256" key="5">
    <source>
        <dbReference type="ARBA" id="ARBA00022679"/>
    </source>
</evidence>
<evidence type="ECO:0000256" key="7">
    <source>
        <dbReference type="ARBA" id="ARBA00022723"/>
    </source>
</evidence>
<name>D5BRP9_PUNMI</name>
<feature type="binding site" evidence="18">
    <location>
        <position position="224"/>
    </location>
    <ligand>
        <name>UDP-N-acetyl-alpha-D-glucosamine</name>
        <dbReference type="ChEBI" id="CHEBI:57705"/>
    </ligand>
</feature>
<feature type="binding site" evidence="18">
    <location>
        <position position="137"/>
    </location>
    <ligand>
        <name>UDP-N-acetyl-alpha-D-glucosamine</name>
        <dbReference type="ChEBI" id="CHEBI:57705"/>
    </ligand>
</feature>
<feature type="binding site" evidence="18">
    <location>
        <position position="152"/>
    </location>
    <ligand>
        <name>UDP-N-acetyl-alpha-D-glucosamine</name>
        <dbReference type="ChEBI" id="CHEBI:57705"/>
    </ligand>
</feature>
<evidence type="ECO:0000259" key="19">
    <source>
        <dbReference type="Pfam" id="PF12804"/>
    </source>
</evidence>
<feature type="binding site" evidence="18">
    <location>
        <position position="167"/>
    </location>
    <ligand>
        <name>UDP-N-acetyl-alpha-D-glucosamine</name>
        <dbReference type="ChEBI" id="CHEBI:57705"/>
    </ligand>
</feature>
<comment type="pathway">
    <text evidence="18">Nucleotide-sugar biosynthesis; UDP-N-acetyl-alpha-D-glucosamine biosynthesis; UDP-N-acetyl-alpha-D-glucosamine from N-acetyl-alpha-D-glucosamine 1-phosphate: step 1/1.</text>
</comment>
<comment type="function">
    <text evidence="17 18">Catalyzes the last two sequential reactions in the de novo biosynthetic pathway for UDP-N-acetylglucosamine (UDP-GlcNAc). The C-terminal domain catalyzes the transfer of acetyl group from acetyl coenzyme A to glucosamine-1-phosphate (GlcN-1-P) to produce N-acetylglucosamine-1-phosphate (GlcNAc-1-P), which is converted into UDP-GlcNAc by the transfer of uridine 5-monophosphate (from uridine 5-triphosphate), a reaction catalyzed by the N-terminal domain.</text>
</comment>
<evidence type="ECO:0000313" key="21">
    <source>
        <dbReference type="Proteomes" id="UP000007460"/>
    </source>
</evidence>
<organism evidence="20 21">
    <name type="scientific">Puniceispirillum marinum (strain IMCC1322)</name>
    <dbReference type="NCBI Taxonomy" id="488538"/>
    <lineage>
        <taxon>Bacteria</taxon>
        <taxon>Pseudomonadati</taxon>
        <taxon>Pseudomonadota</taxon>
        <taxon>Alphaproteobacteria</taxon>
        <taxon>Candidatus Puniceispirillales</taxon>
        <taxon>Candidatus Puniceispirillaceae</taxon>
        <taxon>Candidatus Puniceispirillum</taxon>
    </lineage>
</organism>
<comment type="pathway">
    <text evidence="18">Bacterial outer membrane biogenesis; LPS lipid A biosynthesis.</text>
</comment>
<dbReference type="GO" id="GO:0019134">
    <property type="term" value="F:glucosamine-1-phosphate N-acetyltransferase activity"/>
    <property type="evidence" value="ECO:0007669"/>
    <property type="project" value="UniProtKB-UniRule"/>
</dbReference>
<dbReference type="Pfam" id="PF00132">
    <property type="entry name" value="Hexapep"/>
    <property type="match status" value="2"/>
</dbReference>
<feature type="binding site" evidence="18">
    <location>
        <begin position="8"/>
        <end position="11"/>
    </location>
    <ligand>
        <name>UDP-N-acetyl-alpha-D-glucosamine</name>
        <dbReference type="ChEBI" id="CHEBI:57705"/>
    </ligand>
</feature>
<evidence type="ECO:0000256" key="1">
    <source>
        <dbReference type="ARBA" id="ARBA00004496"/>
    </source>
</evidence>
<evidence type="ECO:0000256" key="17">
    <source>
        <dbReference type="ARBA" id="ARBA00049628"/>
    </source>
</evidence>
<dbReference type="Gene3D" id="2.160.10.10">
    <property type="entry name" value="Hexapeptide repeat proteins"/>
    <property type="match status" value="1"/>
</dbReference>
<keyword evidence="7 18" id="KW-0479">Metal-binding</keyword>
<dbReference type="InterPro" id="IPR011004">
    <property type="entry name" value="Trimer_LpxA-like_sf"/>
</dbReference>
<dbReference type="eggNOG" id="COG1207">
    <property type="taxonomic scope" value="Bacteria"/>
</dbReference>
<evidence type="ECO:0000313" key="20">
    <source>
        <dbReference type="EMBL" id="ADE38946.1"/>
    </source>
</evidence>
<comment type="similarity">
    <text evidence="2 18">In the C-terminal section; belongs to the transferase hexapeptide repeat family.</text>
</comment>
<keyword evidence="4 18" id="KW-0963">Cytoplasm</keyword>
<feature type="domain" description="MobA-like NTP transferase" evidence="19">
    <location>
        <begin position="5"/>
        <end position="130"/>
    </location>
</feature>
<dbReference type="InterPro" id="IPR001451">
    <property type="entry name" value="Hexapep"/>
</dbReference>
<keyword evidence="12 18" id="KW-0511">Multifunctional enzyme</keyword>
<evidence type="ECO:0000256" key="6">
    <source>
        <dbReference type="ARBA" id="ARBA00022695"/>
    </source>
</evidence>
<dbReference type="EC" id="2.3.1.157" evidence="18"/>
<dbReference type="EC" id="2.7.7.23" evidence="18"/>
<dbReference type="GO" id="GO:0006048">
    <property type="term" value="P:UDP-N-acetylglucosamine biosynthetic process"/>
    <property type="evidence" value="ECO:0007669"/>
    <property type="project" value="UniProtKB-UniPathway"/>
</dbReference>
<keyword evidence="10 18" id="KW-0133">Cell shape</keyword>
<dbReference type="GO" id="GO:0009252">
    <property type="term" value="P:peptidoglycan biosynthetic process"/>
    <property type="evidence" value="ECO:0007669"/>
    <property type="project" value="UniProtKB-UniRule"/>
</dbReference>
<comment type="similarity">
    <text evidence="3 18">In the N-terminal section; belongs to the N-acetylglucosamine-1-phosphate uridyltransferase family.</text>
</comment>
<dbReference type="STRING" id="488538.SAR116_0703"/>
<feature type="binding site" evidence="18">
    <location>
        <position position="101"/>
    </location>
    <ligand>
        <name>Mg(2+)</name>
        <dbReference type="ChEBI" id="CHEBI:18420"/>
    </ligand>
</feature>
<evidence type="ECO:0000256" key="13">
    <source>
        <dbReference type="ARBA" id="ARBA00023315"/>
    </source>
</evidence>
<evidence type="ECO:0000256" key="16">
    <source>
        <dbReference type="ARBA" id="ARBA00048493"/>
    </source>
</evidence>
<feature type="region of interest" description="N-acetyltransferase" evidence="18">
    <location>
        <begin position="248"/>
        <end position="449"/>
    </location>
</feature>
<keyword evidence="11 18" id="KW-0573">Peptidoglycan synthesis</keyword>
<keyword evidence="21" id="KW-1185">Reference proteome</keyword>
<sequence>MNVVAIILAAGQGTRMKSALPKPLHEVGGMPMLAWSLNAAQAVGASRIVTVLPPHSETTQSWLGDIEFAIQENARGTGHAVLAAKDKLAGFLGVALVMFGDTPLITAATLSQLTQCIKDGADLAVLGFHAADPTGYGRFICAENGQLNAIIEHKDANDAERQIDFVNGGVMAVACPLLFDLLDAVSDDNASGEIYLTDIVHIANARDHKVVTCKTDEAEITGVNNRADLAKVEGIIQSRLRSAALDQGVTMRAPETVFLSADAIIERDVIIEPHVVIGTGTHIGEGSIIKSFSHLEGASLGPCCIIGPYARLRPGTIAGDGVKIGNFVETKNTNLAAGAKANHLTYLGDAMIGEQANIGAGTITCNYDGTNKFKTLIGDGAFIGSNSALVAPVRIGANAIVGAGSTITSDVSDDAIAIARGKQKNIDNAATSFRARAQDKKQKNNNQKK</sequence>
<dbReference type="GO" id="GO:0000287">
    <property type="term" value="F:magnesium ion binding"/>
    <property type="evidence" value="ECO:0007669"/>
    <property type="project" value="UniProtKB-UniRule"/>
</dbReference>
<feature type="binding site" evidence="18">
    <location>
        <begin position="366"/>
        <end position="367"/>
    </location>
    <ligand>
        <name>acetyl-CoA</name>
        <dbReference type="ChEBI" id="CHEBI:57288"/>
    </ligand>
</feature>
<evidence type="ECO:0000256" key="15">
    <source>
        <dbReference type="ARBA" id="ARBA00048247"/>
    </source>
</evidence>
<dbReference type="GO" id="GO:0003977">
    <property type="term" value="F:UDP-N-acetylglucosamine diphosphorylase activity"/>
    <property type="evidence" value="ECO:0007669"/>
    <property type="project" value="UniProtKB-UniRule"/>
</dbReference>
<feature type="binding site" evidence="18">
    <location>
        <position position="71"/>
    </location>
    <ligand>
        <name>UDP-N-acetyl-alpha-D-glucosamine</name>
        <dbReference type="ChEBI" id="CHEBI:57705"/>
    </ligand>
</feature>
<evidence type="ECO:0000256" key="3">
    <source>
        <dbReference type="ARBA" id="ARBA00007947"/>
    </source>
</evidence>
<dbReference type="Proteomes" id="UP000007460">
    <property type="component" value="Chromosome"/>
</dbReference>
<feature type="binding site" evidence="18">
    <location>
        <position position="385"/>
    </location>
    <ligand>
        <name>acetyl-CoA</name>
        <dbReference type="ChEBI" id="CHEBI:57288"/>
    </ligand>
</feature>
<dbReference type="EMBL" id="CP001751">
    <property type="protein sequence ID" value="ADE38946.1"/>
    <property type="molecule type" value="Genomic_DNA"/>
</dbReference>
<feature type="region of interest" description="Pyrophosphorylase" evidence="18">
    <location>
        <begin position="1"/>
        <end position="226"/>
    </location>
</feature>
<keyword evidence="8 18" id="KW-0677">Repeat</keyword>
<dbReference type="CDD" id="cd03353">
    <property type="entry name" value="LbH_GlmU_C"/>
    <property type="match status" value="1"/>
</dbReference>
<dbReference type="UniPathway" id="UPA00973"/>
<comment type="catalytic activity">
    <reaction evidence="15 18">
        <text>alpha-D-glucosamine 1-phosphate + acetyl-CoA = N-acetyl-alpha-D-glucosamine 1-phosphate + CoA + H(+)</text>
        <dbReference type="Rhea" id="RHEA:13725"/>
        <dbReference type="ChEBI" id="CHEBI:15378"/>
        <dbReference type="ChEBI" id="CHEBI:57287"/>
        <dbReference type="ChEBI" id="CHEBI:57288"/>
        <dbReference type="ChEBI" id="CHEBI:57776"/>
        <dbReference type="ChEBI" id="CHEBI:58516"/>
        <dbReference type="EC" id="2.3.1.157"/>
    </reaction>
</comment>
<dbReference type="GO" id="GO:0008360">
    <property type="term" value="P:regulation of cell shape"/>
    <property type="evidence" value="ECO:0007669"/>
    <property type="project" value="UniProtKB-KW"/>
</dbReference>
<feature type="binding site" evidence="18">
    <location>
        <position position="346"/>
    </location>
    <ligand>
        <name>UDP-N-acetyl-alpha-D-glucosamine</name>
        <dbReference type="ChEBI" id="CHEBI:57705"/>
    </ligand>
</feature>
<evidence type="ECO:0000256" key="14">
    <source>
        <dbReference type="ARBA" id="ARBA00023316"/>
    </source>
</evidence>
<comment type="caution">
    <text evidence="18">Lacks conserved residue(s) required for the propagation of feature annotation.</text>
</comment>
<dbReference type="GO" id="GO:0009245">
    <property type="term" value="P:lipid A biosynthetic process"/>
    <property type="evidence" value="ECO:0007669"/>
    <property type="project" value="UniProtKB-UniRule"/>
</dbReference>
<dbReference type="GO" id="GO:0000902">
    <property type="term" value="P:cell morphogenesis"/>
    <property type="evidence" value="ECO:0007669"/>
    <property type="project" value="UniProtKB-UniRule"/>
</dbReference>
<feature type="binding site" evidence="18">
    <location>
        <position position="22"/>
    </location>
    <ligand>
        <name>UDP-N-acetyl-alpha-D-glucosamine</name>
        <dbReference type="ChEBI" id="CHEBI:57705"/>
    </ligand>
</feature>
<evidence type="ECO:0000256" key="10">
    <source>
        <dbReference type="ARBA" id="ARBA00022960"/>
    </source>
</evidence>
<reference evidence="20 21" key="1">
    <citation type="journal article" date="2010" name="J. Bacteriol.">
        <title>Complete genome sequence of "Candidatus Puniceispirillum marinum" IMCC1322, a representative of the SAR116 clade in the Alphaproteobacteria.</title>
        <authorList>
            <person name="Oh H.M."/>
            <person name="Kwon K.K."/>
            <person name="Kang I."/>
            <person name="Kang S.G."/>
            <person name="Lee J.H."/>
            <person name="Kim S.J."/>
            <person name="Cho J.C."/>
        </authorList>
    </citation>
    <scope>NUCLEOTIDE SEQUENCE [LARGE SCALE GENOMIC DNA]</scope>
    <source>
        <strain evidence="20 21">IMCC1322</strain>
    </source>
</reference>
<dbReference type="Pfam" id="PF12804">
    <property type="entry name" value="NTP_transf_3"/>
    <property type="match status" value="1"/>
</dbReference>
<feature type="binding site" evidence="18">
    <location>
        <position position="360"/>
    </location>
    <ligand>
        <name>acetyl-CoA</name>
        <dbReference type="ChEBI" id="CHEBI:57288"/>
    </ligand>
</feature>
<evidence type="ECO:0000256" key="8">
    <source>
        <dbReference type="ARBA" id="ARBA00022737"/>
    </source>
</evidence>
<proteinExistence type="inferred from homology"/>
<comment type="subunit">
    <text evidence="18">Homotrimer.</text>
</comment>
<dbReference type="GO" id="GO:0005737">
    <property type="term" value="C:cytoplasm"/>
    <property type="evidence" value="ECO:0007669"/>
    <property type="project" value="UniProtKB-SubCell"/>
</dbReference>
<feature type="binding site" evidence="18">
    <location>
        <position position="420"/>
    </location>
    <ligand>
        <name>acetyl-CoA</name>
        <dbReference type="ChEBI" id="CHEBI:57288"/>
    </ligand>
</feature>
<gene>
    <name evidence="18" type="primary">glmU</name>
    <name evidence="20" type="ordered locus">SAR116_0703</name>
</gene>
<feature type="region of interest" description="Linker" evidence="18">
    <location>
        <begin position="227"/>
        <end position="247"/>
    </location>
</feature>
<dbReference type="InterPro" id="IPR029044">
    <property type="entry name" value="Nucleotide-diphossugar_trans"/>
</dbReference>
<evidence type="ECO:0000256" key="12">
    <source>
        <dbReference type="ARBA" id="ARBA00023268"/>
    </source>
</evidence>
<dbReference type="InterPro" id="IPR005882">
    <property type="entry name" value="Bifunctional_GlmU"/>
</dbReference>
<dbReference type="HOGENOM" id="CLU_029499_15_2_5"/>
<dbReference type="HAMAP" id="MF_01631">
    <property type="entry name" value="GlmU"/>
    <property type="match status" value="1"/>
</dbReference>
<dbReference type="KEGG" id="apb:SAR116_0703"/>
<keyword evidence="6 18" id="KW-0548">Nucleotidyltransferase</keyword>
<evidence type="ECO:0000256" key="11">
    <source>
        <dbReference type="ARBA" id="ARBA00022984"/>
    </source>
</evidence>
<dbReference type="GO" id="GO:0071555">
    <property type="term" value="P:cell wall organization"/>
    <property type="evidence" value="ECO:0007669"/>
    <property type="project" value="UniProtKB-KW"/>
</dbReference>
<evidence type="ECO:0000256" key="4">
    <source>
        <dbReference type="ARBA" id="ARBA00022490"/>
    </source>
</evidence>
<dbReference type="InterPro" id="IPR050065">
    <property type="entry name" value="GlmU-like"/>
</dbReference>
<dbReference type="SUPFAM" id="SSF53448">
    <property type="entry name" value="Nucleotide-diphospho-sugar transferases"/>
    <property type="match status" value="1"/>
</dbReference>
<dbReference type="InterPro" id="IPR025877">
    <property type="entry name" value="MobA-like_NTP_Trfase"/>
</dbReference>
<dbReference type="RefSeq" id="WP_013045575.1">
    <property type="nucleotide sequence ID" value="NC_014010.1"/>
</dbReference>
<comment type="cofactor">
    <cofactor evidence="18">
        <name>Mg(2+)</name>
        <dbReference type="ChEBI" id="CHEBI:18420"/>
    </cofactor>
    <text evidence="18">Binds 1 Mg(2+) ion per subunit.</text>
</comment>
<comment type="subcellular location">
    <subcellularLocation>
        <location evidence="1 18">Cytoplasm</location>
    </subcellularLocation>
</comment>
<accession>D5BRP9</accession>
<keyword evidence="14 18" id="KW-0961">Cell wall biogenesis/degradation</keyword>
<dbReference type="InterPro" id="IPR038009">
    <property type="entry name" value="GlmU_C_LbH"/>
</dbReference>
<feature type="binding site" evidence="18">
    <location>
        <position position="403"/>
    </location>
    <ligand>
        <name>acetyl-CoA</name>
        <dbReference type="ChEBI" id="CHEBI:57288"/>
    </ligand>
</feature>
<keyword evidence="13 18" id="KW-0012">Acyltransferase</keyword>
<feature type="binding site" evidence="18">
    <location>
        <position position="357"/>
    </location>
    <ligand>
        <name>UDP-N-acetyl-alpha-D-glucosamine</name>
        <dbReference type="ChEBI" id="CHEBI:57705"/>
    </ligand>
</feature>
<feature type="binding site" evidence="18">
    <location>
        <position position="313"/>
    </location>
    <ligand>
        <name>UDP-N-acetyl-alpha-D-glucosamine</name>
        <dbReference type="ChEBI" id="CHEBI:57705"/>
    </ligand>
</feature>
<evidence type="ECO:0000256" key="2">
    <source>
        <dbReference type="ARBA" id="ARBA00007707"/>
    </source>
</evidence>
<comment type="catalytic activity">
    <reaction evidence="16 18">
        <text>N-acetyl-alpha-D-glucosamine 1-phosphate + UTP + H(+) = UDP-N-acetyl-alpha-D-glucosamine + diphosphate</text>
        <dbReference type="Rhea" id="RHEA:13509"/>
        <dbReference type="ChEBI" id="CHEBI:15378"/>
        <dbReference type="ChEBI" id="CHEBI:33019"/>
        <dbReference type="ChEBI" id="CHEBI:46398"/>
        <dbReference type="ChEBI" id="CHEBI:57705"/>
        <dbReference type="ChEBI" id="CHEBI:57776"/>
        <dbReference type="EC" id="2.7.7.23"/>
    </reaction>
</comment>
<dbReference type="Gene3D" id="3.90.550.10">
    <property type="entry name" value="Spore Coat Polysaccharide Biosynthesis Protein SpsA, Chain A"/>
    <property type="match status" value="1"/>
</dbReference>
<dbReference type="AlphaFoldDB" id="D5BRP9"/>
<keyword evidence="5 18" id="KW-0808">Transferase</keyword>
<dbReference type="PROSITE" id="PS00101">
    <property type="entry name" value="HEXAPEP_TRANSFERASES"/>
    <property type="match status" value="1"/>
</dbReference>
<dbReference type="SUPFAM" id="SSF51161">
    <property type="entry name" value="Trimeric LpxA-like enzymes"/>
    <property type="match status" value="1"/>
</dbReference>
<comment type="pathway">
    <text evidence="18">Nucleotide-sugar biosynthesis; UDP-N-acetyl-alpha-D-glucosamine biosynthesis; N-acetyl-alpha-D-glucosamine 1-phosphate from alpha-D-glucosamine 6-phosphate (route II): step 2/2.</text>
</comment>
<feature type="binding site" evidence="18">
    <location>
        <position position="331"/>
    </location>
    <ligand>
        <name>UDP-N-acetyl-alpha-D-glucosamine</name>
        <dbReference type="ChEBI" id="CHEBI:57705"/>
    </ligand>
</feature>
<feature type="binding site" evidence="18">
    <location>
        <begin position="76"/>
        <end position="77"/>
    </location>
    <ligand>
        <name>UDP-N-acetyl-alpha-D-glucosamine</name>
        <dbReference type="ChEBI" id="CHEBI:57705"/>
    </ligand>
</feature>
<feature type="binding site" evidence="18">
    <location>
        <position position="224"/>
    </location>
    <ligand>
        <name>Mg(2+)</name>
        <dbReference type="ChEBI" id="CHEBI:18420"/>
    </ligand>
</feature>
<dbReference type="NCBIfam" id="NF010933">
    <property type="entry name" value="PRK14353.1"/>
    <property type="match status" value="1"/>
</dbReference>
<dbReference type="NCBIfam" id="TIGR01173">
    <property type="entry name" value="glmU"/>
    <property type="match status" value="1"/>
</dbReference>
<feature type="active site" description="Proton acceptor" evidence="18">
    <location>
        <position position="343"/>
    </location>
</feature>
<dbReference type="CDD" id="cd02540">
    <property type="entry name" value="GT2_GlmU_N_bac"/>
    <property type="match status" value="1"/>
</dbReference>